<evidence type="ECO:0000313" key="4">
    <source>
        <dbReference type="Proteomes" id="UP000272400"/>
    </source>
</evidence>
<feature type="compositionally biased region" description="Low complexity" evidence="1">
    <location>
        <begin position="37"/>
        <end position="46"/>
    </location>
</feature>
<organism evidence="3 4">
    <name type="scientific">Actinocorallia herbida</name>
    <dbReference type="NCBI Taxonomy" id="58109"/>
    <lineage>
        <taxon>Bacteria</taxon>
        <taxon>Bacillati</taxon>
        <taxon>Actinomycetota</taxon>
        <taxon>Actinomycetes</taxon>
        <taxon>Streptosporangiales</taxon>
        <taxon>Thermomonosporaceae</taxon>
        <taxon>Actinocorallia</taxon>
    </lineage>
</organism>
<accession>A0A3N1D9S2</accession>
<proteinExistence type="predicted"/>
<keyword evidence="2" id="KW-0732">Signal</keyword>
<feature type="signal peptide" evidence="2">
    <location>
        <begin position="1"/>
        <end position="23"/>
    </location>
</feature>
<gene>
    <name evidence="3" type="ORF">EDD29_7557</name>
</gene>
<dbReference type="AlphaFoldDB" id="A0A3N1D9S2"/>
<dbReference type="EMBL" id="RJKE01000001">
    <property type="protein sequence ID" value="ROO89848.1"/>
    <property type="molecule type" value="Genomic_DNA"/>
</dbReference>
<feature type="region of interest" description="Disordered" evidence="1">
    <location>
        <begin position="26"/>
        <end position="46"/>
    </location>
</feature>
<evidence type="ECO:0000256" key="1">
    <source>
        <dbReference type="SAM" id="MobiDB-lite"/>
    </source>
</evidence>
<reference evidence="3 4" key="1">
    <citation type="submission" date="2018-11" db="EMBL/GenBank/DDBJ databases">
        <title>Sequencing the genomes of 1000 actinobacteria strains.</title>
        <authorList>
            <person name="Klenk H.-P."/>
        </authorList>
    </citation>
    <scope>NUCLEOTIDE SEQUENCE [LARGE SCALE GENOMIC DNA]</scope>
    <source>
        <strain evidence="3 4">DSM 44254</strain>
    </source>
</reference>
<feature type="chain" id="PRO_5018075490" description="Secreted protein" evidence="2">
    <location>
        <begin position="24"/>
        <end position="163"/>
    </location>
</feature>
<dbReference type="RefSeq" id="WP_123668878.1">
    <property type="nucleotide sequence ID" value="NZ_RJKE01000001.1"/>
</dbReference>
<dbReference type="Proteomes" id="UP000272400">
    <property type="component" value="Unassembled WGS sequence"/>
</dbReference>
<evidence type="ECO:0000256" key="2">
    <source>
        <dbReference type="SAM" id="SignalP"/>
    </source>
</evidence>
<keyword evidence="4" id="KW-1185">Reference proteome</keyword>
<sequence>MIKQMLCAATAAAALATAPSAFASESTIPAAPPARPAAPSTAVAADSSATAGGRVATAVKDDYLRRYRVSVRLDLQDYRRNRSLLEIQVTRAGTDRVLRDARACLQRREVRGYDRRFVTVSCRRTDRIGQTGWVLRNNRTYRVFVPSTNHHYAKYTYSFSPDL</sequence>
<evidence type="ECO:0008006" key="5">
    <source>
        <dbReference type="Google" id="ProtNLM"/>
    </source>
</evidence>
<evidence type="ECO:0000313" key="3">
    <source>
        <dbReference type="EMBL" id="ROO89848.1"/>
    </source>
</evidence>
<protein>
    <recommendedName>
        <fullName evidence="5">Secreted protein</fullName>
    </recommendedName>
</protein>
<name>A0A3N1D9S2_9ACTN</name>
<comment type="caution">
    <text evidence="3">The sequence shown here is derived from an EMBL/GenBank/DDBJ whole genome shotgun (WGS) entry which is preliminary data.</text>
</comment>